<dbReference type="OrthoDB" id="7688532at2"/>
<feature type="coiled-coil region" evidence="1">
    <location>
        <begin position="74"/>
        <end position="101"/>
    </location>
</feature>
<gene>
    <name evidence="4" type="ORF">JDO7802_00798</name>
</gene>
<keyword evidence="3" id="KW-0472">Membrane</keyword>
<organism evidence="4 5">
    <name type="scientific">Jannaschia donghaensis</name>
    <dbReference type="NCBI Taxonomy" id="420998"/>
    <lineage>
        <taxon>Bacteria</taxon>
        <taxon>Pseudomonadati</taxon>
        <taxon>Pseudomonadota</taxon>
        <taxon>Alphaproteobacteria</taxon>
        <taxon>Rhodobacterales</taxon>
        <taxon>Roseobacteraceae</taxon>
        <taxon>Jannaschia</taxon>
    </lineage>
</organism>
<dbReference type="STRING" id="420998.JDO7802_00798"/>
<evidence type="ECO:0000256" key="2">
    <source>
        <dbReference type="SAM" id="MobiDB-lite"/>
    </source>
</evidence>
<feature type="region of interest" description="Disordered" evidence="2">
    <location>
        <begin position="37"/>
        <end position="60"/>
    </location>
</feature>
<dbReference type="InterPro" id="IPR025961">
    <property type="entry name" value="Metal_resist"/>
</dbReference>
<dbReference type="EMBL" id="CXSU01000005">
    <property type="protein sequence ID" value="CTQ48793.1"/>
    <property type="molecule type" value="Genomic_DNA"/>
</dbReference>
<keyword evidence="5" id="KW-1185">Reference proteome</keyword>
<name>A0A0M6YH20_9RHOB</name>
<dbReference type="Pfam" id="PF13801">
    <property type="entry name" value="Metal_resist"/>
    <property type="match status" value="1"/>
</dbReference>
<dbReference type="Proteomes" id="UP000049222">
    <property type="component" value="Unassembled WGS sequence"/>
</dbReference>
<keyword evidence="3" id="KW-0812">Transmembrane</keyword>
<keyword evidence="3" id="KW-1133">Transmembrane helix</keyword>
<evidence type="ECO:0000313" key="4">
    <source>
        <dbReference type="EMBL" id="CTQ48793.1"/>
    </source>
</evidence>
<keyword evidence="1" id="KW-0175">Coiled coil</keyword>
<accession>A0A0M6YH20</accession>
<proteinExistence type="predicted"/>
<dbReference type="RefSeq" id="WP_055082755.1">
    <property type="nucleotide sequence ID" value="NZ_CXSU01000005.1"/>
</dbReference>
<evidence type="ECO:0000256" key="3">
    <source>
        <dbReference type="SAM" id="Phobius"/>
    </source>
</evidence>
<evidence type="ECO:0000256" key="1">
    <source>
        <dbReference type="SAM" id="Coils"/>
    </source>
</evidence>
<protein>
    <submittedName>
        <fullName evidence="4">Putative integral membrane protein</fullName>
    </submittedName>
</protein>
<feature type="transmembrane region" description="Helical" evidence="3">
    <location>
        <begin position="12"/>
        <end position="34"/>
    </location>
</feature>
<evidence type="ECO:0000313" key="5">
    <source>
        <dbReference type="Proteomes" id="UP000049222"/>
    </source>
</evidence>
<sequence length="158" mass="16796">MTQKTAKRGWTGWALFVSVAVNVAVLAAVVGALLTGGPDRSAPGDDRRRGGGPPEIAALARGLDGPDRRALFQALRANGRVANARERMDAARERIVATLQADPFDRADFTAAMEAQRDLQADLAGRGIIVLADIIADLSAEERAGLADRMQATRRPKP</sequence>
<dbReference type="AlphaFoldDB" id="A0A0M6YH20"/>
<reference evidence="4 5" key="1">
    <citation type="submission" date="2015-07" db="EMBL/GenBank/DDBJ databases">
        <authorList>
            <person name="Noorani M."/>
        </authorList>
    </citation>
    <scope>NUCLEOTIDE SEQUENCE [LARGE SCALE GENOMIC DNA]</scope>
    <source>
        <strain evidence="4 5">CECT 7802</strain>
    </source>
</reference>